<proteinExistence type="predicted"/>
<organism evidence="2 3">
    <name type="scientific">Marasmiellus scandens</name>
    <dbReference type="NCBI Taxonomy" id="2682957"/>
    <lineage>
        <taxon>Eukaryota</taxon>
        <taxon>Fungi</taxon>
        <taxon>Dikarya</taxon>
        <taxon>Basidiomycota</taxon>
        <taxon>Agaricomycotina</taxon>
        <taxon>Agaricomycetes</taxon>
        <taxon>Agaricomycetidae</taxon>
        <taxon>Agaricales</taxon>
        <taxon>Marasmiineae</taxon>
        <taxon>Omphalotaceae</taxon>
        <taxon>Marasmiellus</taxon>
    </lineage>
</organism>
<dbReference type="Proteomes" id="UP001498398">
    <property type="component" value="Unassembled WGS sequence"/>
</dbReference>
<keyword evidence="3" id="KW-1185">Reference proteome</keyword>
<feature type="compositionally biased region" description="Low complexity" evidence="1">
    <location>
        <begin position="101"/>
        <end position="114"/>
    </location>
</feature>
<feature type="region of interest" description="Disordered" evidence="1">
    <location>
        <begin position="216"/>
        <end position="239"/>
    </location>
</feature>
<comment type="caution">
    <text evidence="2">The sequence shown here is derived from an EMBL/GenBank/DDBJ whole genome shotgun (WGS) entry which is preliminary data.</text>
</comment>
<accession>A0ABR1J126</accession>
<reference evidence="2 3" key="1">
    <citation type="submission" date="2024-01" db="EMBL/GenBank/DDBJ databases">
        <title>A draft genome for the cacao thread blight pathogen Marasmiellus scandens.</title>
        <authorList>
            <person name="Baruah I.K."/>
            <person name="Leung J."/>
            <person name="Bukari Y."/>
            <person name="Amoako-Attah I."/>
            <person name="Meinhardt L.W."/>
            <person name="Bailey B.A."/>
            <person name="Cohen S.P."/>
        </authorList>
    </citation>
    <scope>NUCLEOTIDE SEQUENCE [LARGE SCALE GENOMIC DNA]</scope>
    <source>
        <strain evidence="2 3">GH-19</strain>
    </source>
</reference>
<name>A0ABR1J126_9AGAR</name>
<protein>
    <recommendedName>
        <fullName evidence="4">SAM domain-containing protein</fullName>
    </recommendedName>
</protein>
<evidence type="ECO:0000313" key="3">
    <source>
        <dbReference type="Proteomes" id="UP001498398"/>
    </source>
</evidence>
<dbReference type="EMBL" id="JBANRG010000042">
    <property type="protein sequence ID" value="KAK7446977.1"/>
    <property type="molecule type" value="Genomic_DNA"/>
</dbReference>
<gene>
    <name evidence="2" type="ORF">VKT23_014190</name>
</gene>
<evidence type="ECO:0000313" key="2">
    <source>
        <dbReference type="EMBL" id="KAK7446977.1"/>
    </source>
</evidence>
<feature type="compositionally biased region" description="Basic and acidic residues" evidence="1">
    <location>
        <begin position="216"/>
        <end position="230"/>
    </location>
</feature>
<evidence type="ECO:0008006" key="4">
    <source>
        <dbReference type="Google" id="ProtNLM"/>
    </source>
</evidence>
<sequence length="311" mass="35087">MKRDLMRRNKLYGSITLTPLEKTLAEKRRELEERYGNPDNNSCFYKCPVTQETVPLTPAMMSEWARAIVDKKTTVDKPPNSLTFDPATRRSSLLSHRRRSSSISGSDSGSRGPSDIACMSNIIDRLLTPQKETPPPLTLPSLPIEEQNTPTKLPRFLTFARDRLGIANATHYEDRLRDKSYGPDILHLVEEKDLAVLGIPAGDIIRMKQAAPKWMSSDDAKRKDAPHDDGAGAGLGFGEDAHRDKQARTIITFEKRYRDGSGASRVYGHMEPADPFEGTMDNVFEWFYRCELTQTFIAIPIGFRAIIEEEE</sequence>
<evidence type="ECO:0000256" key="1">
    <source>
        <dbReference type="SAM" id="MobiDB-lite"/>
    </source>
</evidence>
<feature type="region of interest" description="Disordered" evidence="1">
    <location>
        <begin position="75"/>
        <end position="114"/>
    </location>
</feature>